<protein>
    <submittedName>
        <fullName evidence="1">Uncharacterized protein</fullName>
    </submittedName>
</protein>
<keyword evidence="2" id="KW-1185">Reference proteome</keyword>
<dbReference type="RefSeq" id="WP_323261534.1">
    <property type="nucleotide sequence ID" value="NZ_JAYGIE010000046.1"/>
</dbReference>
<reference evidence="1 2" key="1">
    <citation type="submission" date="2023-12" db="EMBL/GenBank/DDBJ databases">
        <title>Baltic Sea Cyanobacteria.</title>
        <authorList>
            <person name="Delbaje E."/>
            <person name="Fewer D.P."/>
            <person name="Shishido T.K."/>
        </authorList>
    </citation>
    <scope>NUCLEOTIDE SEQUENCE [LARGE SCALE GENOMIC DNA]</scope>
    <source>
        <strain evidence="1 2">UHCC 0370</strain>
    </source>
</reference>
<evidence type="ECO:0000313" key="1">
    <source>
        <dbReference type="EMBL" id="MEA5477942.1"/>
    </source>
</evidence>
<dbReference type="EMBL" id="JAYGIE010000046">
    <property type="protein sequence ID" value="MEA5477942.1"/>
    <property type="molecule type" value="Genomic_DNA"/>
</dbReference>
<name>A0ABU5TIJ7_9CYAN</name>
<dbReference type="Proteomes" id="UP001301388">
    <property type="component" value="Unassembled WGS sequence"/>
</dbReference>
<gene>
    <name evidence="1" type="ORF">VB774_09950</name>
</gene>
<proteinExistence type="predicted"/>
<sequence length="459" mass="50863">MNYIFSAATQTLMLTGKAVQVAHKTGVLLPIARCLVTGKFLEFAKPASAANPLIFPTQLIFGALQGYQTYQTHTGFKKTQSAINIGVANIREDIGEVRDDIKNVQIGVDTVIDQVAGIQYDIKGMSYGITAIQQNLAVLQSSTALIGVGTIANVAISAASLHQILKLREDVRQMRVEIKDGFIDLKKALKDQGSEILNHIDEVAADIKFEQHRVVLIHAYSQFLAATKLIQQSLLTEPHIRDQGLASARHLLSVALADYRNNQLLSETSAVGKLRRMECAWAIEQTIIMTYQIQKQSGAVTQGLKSLQVSIRQDIVDVSNAVQSQEEIDLLYPEISRICTQDLVVLSSWQEQSEWIQSLPASDLKLLESSELSPVPQAMTSAISNFEVPEQKIYEELKPKSHFDSLRDQLKLMASPDLRSKYEYEVVEKAQASGHKALKADVVKQSSDMAIANLFHYFL</sequence>
<comment type="caution">
    <text evidence="1">The sequence shown here is derived from an EMBL/GenBank/DDBJ whole genome shotgun (WGS) entry which is preliminary data.</text>
</comment>
<accession>A0ABU5TIJ7</accession>
<evidence type="ECO:0000313" key="2">
    <source>
        <dbReference type="Proteomes" id="UP001301388"/>
    </source>
</evidence>
<organism evidence="1 2">
    <name type="scientific">Pseudanabaena galeata UHCC 0370</name>
    <dbReference type="NCBI Taxonomy" id="3110310"/>
    <lineage>
        <taxon>Bacteria</taxon>
        <taxon>Bacillati</taxon>
        <taxon>Cyanobacteriota</taxon>
        <taxon>Cyanophyceae</taxon>
        <taxon>Pseudanabaenales</taxon>
        <taxon>Pseudanabaenaceae</taxon>
        <taxon>Pseudanabaena</taxon>
    </lineage>
</organism>